<feature type="compositionally biased region" description="Polar residues" evidence="1">
    <location>
        <begin position="107"/>
        <end position="122"/>
    </location>
</feature>
<dbReference type="EMBL" id="OZ035830">
    <property type="protein sequence ID" value="CAL1612766.1"/>
    <property type="molecule type" value="Genomic_DNA"/>
</dbReference>
<gene>
    <name evidence="2" type="ORF">KC01_LOCUS39061</name>
</gene>
<name>A0AAV2MI68_KNICA</name>
<sequence>MRRLYVSKQRLITLLFKGSCQNCPSQSVSPQCPYIKRYRRKSGLCRSDPSTDLSQRTMGRQEPSVDGTGTVIAAALVPTRRLHADDREKSPQKSSSCLGERGPDSDPNGQSWVPVTASVSEL</sequence>
<organism evidence="2 3">
    <name type="scientific">Knipowitschia caucasica</name>
    <name type="common">Caucasian dwarf goby</name>
    <name type="synonym">Pomatoschistus caucasicus</name>
    <dbReference type="NCBI Taxonomy" id="637954"/>
    <lineage>
        <taxon>Eukaryota</taxon>
        <taxon>Metazoa</taxon>
        <taxon>Chordata</taxon>
        <taxon>Craniata</taxon>
        <taxon>Vertebrata</taxon>
        <taxon>Euteleostomi</taxon>
        <taxon>Actinopterygii</taxon>
        <taxon>Neopterygii</taxon>
        <taxon>Teleostei</taxon>
        <taxon>Neoteleostei</taxon>
        <taxon>Acanthomorphata</taxon>
        <taxon>Gobiaria</taxon>
        <taxon>Gobiiformes</taxon>
        <taxon>Gobioidei</taxon>
        <taxon>Gobiidae</taxon>
        <taxon>Gobiinae</taxon>
        <taxon>Knipowitschia</taxon>
    </lineage>
</organism>
<dbReference type="Proteomes" id="UP001497482">
    <property type="component" value="Chromosome 8"/>
</dbReference>
<protein>
    <submittedName>
        <fullName evidence="2">Uncharacterized protein</fullName>
    </submittedName>
</protein>
<reference evidence="2 3" key="1">
    <citation type="submission" date="2024-04" db="EMBL/GenBank/DDBJ databases">
        <authorList>
            <person name="Waldvogel A.-M."/>
            <person name="Schoenle A."/>
        </authorList>
    </citation>
    <scope>NUCLEOTIDE SEQUENCE [LARGE SCALE GENOMIC DNA]</scope>
</reference>
<evidence type="ECO:0000313" key="2">
    <source>
        <dbReference type="EMBL" id="CAL1612766.1"/>
    </source>
</evidence>
<dbReference type="AlphaFoldDB" id="A0AAV2MI68"/>
<proteinExistence type="predicted"/>
<keyword evidence="3" id="KW-1185">Reference proteome</keyword>
<accession>A0AAV2MI68</accession>
<evidence type="ECO:0000313" key="3">
    <source>
        <dbReference type="Proteomes" id="UP001497482"/>
    </source>
</evidence>
<feature type="compositionally biased region" description="Polar residues" evidence="1">
    <location>
        <begin position="48"/>
        <end position="58"/>
    </location>
</feature>
<evidence type="ECO:0000256" key="1">
    <source>
        <dbReference type="SAM" id="MobiDB-lite"/>
    </source>
</evidence>
<feature type="compositionally biased region" description="Basic and acidic residues" evidence="1">
    <location>
        <begin position="82"/>
        <end position="91"/>
    </location>
</feature>
<feature type="region of interest" description="Disordered" evidence="1">
    <location>
        <begin position="43"/>
        <end position="122"/>
    </location>
</feature>